<evidence type="ECO:0000313" key="1">
    <source>
        <dbReference type="EMBL" id="KAI6090311.1"/>
    </source>
</evidence>
<accession>A0ACC0DCF6</accession>
<sequence>MDLASNPTTQRPPLKVIIVGGGITGLTLANVLEKVPLRIDYLLLEGREHLAPQLGAGIAVLPSMSRILDQLGIYEDVVAKMTPMMSSAVVDAHGRSLLNERTDTAQLMEARTSYPVGWVERCHLQQVLARSLVRRNCTLTGKKVRTVEQSDNKGVTVCCTDGTTYDGDIVVGADGVRSKVRSEMWRYMEQHGCRKADIDKEHQAMTAEYKCLFGISKPILGFNPGEEDDTLAHNVSTVVSSGYGGRVFWFLFGRMDRVYEAHEIPRFNAEDASKFAQEHADLPVKPDISIKLSTLWDAREVATLVTLEEADFKHWTAGRIICLGDSVHKMTPATGAGGMLAMESAAELANALYRVVYSCHESPPTLSQLETTLVKLERTMHPRATVNIKATGDDQRVQALRDLKHRILVPYLTRYGGDSHIDQVCGISIGGSHIDFLPLPPRSLDGFMPFNPTQGIGKEENKWLRAILAFPILIIALTSKETIFTTSSQEFDKSLPFSVDYGIWYAILLIVSARRAHQLNVLRFSLIWGLLTTRDPNTFLHLYCFTHYILNPVDAFGAADMRLTDISYTRTVLPLILIFETIGFAALCFPSTLYHNVVDHLWVVFPIFAWMAQEVLYRYILPASTLGQDRLKNPKRDLPTIRRTMRILCMVSIISWQYAIWSTGQPLAEALRSIRSVEDLRLRAGIVGILIHNQLPLLYLNLLWMGHLIWDLKVAGMVHVKWIALVVYSITLIIVGGNGALLSCAWLYREEMLASKTHKAAKVRSRSNDRANE</sequence>
<reference evidence="1 2" key="1">
    <citation type="journal article" date="2022" name="New Phytol.">
        <title>Ecological generalism drives hyperdiversity of secondary metabolite gene clusters in xylarialean endophytes.</title>
        <authorList>
            <person name="Franco M.E.E."/>
            <person name="Wisecaver J.H."/>
            <person name="Arnold A.E."/>
            <person name="Ju Y.M."/>
            <person name="Slot J.C."/>
            <person name="Ahrendt S."/>
            <person name="Moore L.P."/>
            <person name="Eastman K.E."/>
            <person name="Scott K."/>
            <person name="Konkel Z."/>
            <person name="Mondo S.J."/>
            <person name="Kuo A."/>
            <person name="Hayes R.D."/>
            <person name="Haridas S."/>
            <person name="Andreopoulos B."/>
            <person name="Riley R."/>
            <person name="LaButti K."/>
            <person name="Pangilinan J."/>
            <person name="Lipzen A."/>
            <person name="Amirebrahimi M."/>
            <person name="Yan J."/>
            <person name="Adam C."/>
            <person name="Keymanesh K."/>
            <person name="Ng V."/>
            <person name="Louie K."/>
            <person name="Northen T."/>
            <person name="Drula E."/>
            <person name="Henrissat B."/>
            <person name="Hsieh H.M."/>
            <person name="Youens-Clark K."/>
            <person name="Lutzoni F."/>
            <person name="Miadlikowska J."/>
            <person name="Eastwood D.C."/>
            <person name="Hamelin R.C."/>
            <person name="Grigoriev I.V."/>
            <person name="U'Ren J.M."/>
        </authorList>
    </citation>
    <scope>NUCLEOTIDE SEQUENCE [LARGE SCALE GENOMIC DNA]</scope>
    <source>
        <strain evidence="1 2">ER1909</strain>
    </source>
</reference>
<proteinExistence type="predicted"/>
<dbReference type="EMBL" id="MU394291">
    <property type="protein sequence ID" value="KAI6090311.1"/>
    <property type="molecule type" value="Genomic_DNA"/>
</dbReference>
<keyword evidence="2" id="KW-1185">Reference proteome</keyword>
<protein>
    <submittedName>
        <fullName evidence="1">Uncharacterized protein</fullName>
    </submittedName>
</protein>
<evidence type="ECO:0000313" key="2">
    <source>
        <dbReference type="Proteomes" id="UP001497680"/>
    </source>
</evidence>
<gene>
    <name evidence="1" type="ORF">F4821DRAFT_275031</name>
</gene>
<dbReference type="Proteomes" id="UP001497680">
    <property type="component" value="Unassembled WGS sequence"/>
</dbReference>
<comment type="caution">
    <text evidence="1">The sequence shown here is derived from an EMBL/GenBank/DDBJ whole genome shotgun (WGS) entry which is preliminary data.</text>
</comment>
<name>A0ACC0DCF6_9PEZI</name>
<organism evidence="1 2">
    <name type="scientific">Hypoxylon rubiginosum</name>
    <dbReference type="NCBI Taxonomy" id="110542"/>
    <lineage>
        <taxon>Eukaryota</taxon>
        <taxon>Fungi</taxon>
        <taxon>Dikarya</taxon>
        <taxon>Ascomycota</taxon>
        <taxon>Pezizomycotina</taxon>
        <taxon>Sordariomycetes</taxon>
        <taxon>Xylariomycetidae</taxon>
        <taxon>Xylariales</taxon>
        <taxon>Hypoxylaceae</taxon>
        <taxon>Hypoxylon</taxon>
    </lineage>
</organism>